<sequence length="146" mass="14987">MRRRWTQRGSSTPLIIACAAIVLLVVAVVVDASAAYLARQRLDALADGAALHGADAGAQGVEVYRDGLGEGNLEVDAAEAARAVRSYLRSTGAAAEHPGLRATVRVDGERVVVELVATLDLPLAIPGGPTAPSVRSVGSAVVTPLR</sequence>
<proteinExistence type="predicted"/>
<evidence type="ECO:0000313" key="3">
    <source>
        <dbReference type="Proteomes" id="UP000663791"/>
    </source>
</evidence>
<dbReference type="Proteomes" id="UP000663791">
    <property type="component" value="Unassembled WGS sequence"/>
</dbReference>
<feature type="domain" description="Putative Flp pilus-assembly TadG-like N-terminal" evidence="1">
    <location>
        <begin position="9"/>
        <end position="55"/>
    </location>
</feature>
<protein>
    <recommendedName>
        <fullName evidence="1">Putative Flp pilus-assembly TadG-like N-terminal domain-containing protein</fullName>
    </recommendedName>
</protein>
<keyword evidence="3" id="KW-1185">Reference proteome</keyword>
<evidence type="ECO:0000313" key="2">
    <source>
        <dbReference type="EMBL" id="MBM9460846.1"/>
    </source>
</evidence>
<dbReference type="Pfam" id="PF13400">
    <property type="entry name" value="Tad"/>
    <property type="match status" value="1"/>
</dbReference>
<comment type="caution">
    <text evidence="2">The sequence shown here is derived from an EMBL/GenBank/DDBJ whole genome shotgun (WGS) entry which is preliminary data.</text>
</comment>
<evidence type="ECO:0000259" key="1">
    <source>
        <dbReference type="Pfam" id="PF13400"/>
    </source>
</evidence>
<dbReference type="AlphaFoldDB" id="A0A938Y2U4"/>
<dbReference type="RefSeq" id="WP_205292163.1">
    <property type="nucleotide sequence ID" value="NZ_CP074406.1"/>
</dbReference>
<dbReference type="EMBL" id="JAERTX010000011">
    <property type="protein sequence ID" value="MBM9460846.1"/>
    <property type="molecule type" value="Genomic_DNA"/>
</dbReference>
<dbReference type="InterPro" id="IPR028087">
    <property type="entry name" value="Tad_N"/>
</dbReference>
<organism evidence="2 3">
    <name type="scientific">Nocardioides faecalis</name>
    <dbReference type="NCBI Taxonomy" id="2803858"/>
    <lineage>
        <taxon>Bacteria</taxon>
        <taxon>Bacillati</taxon>
        <taxon>Actinomycetota</taxon>
        <taxon>Actinomycetes</taxon>
        <taxon>Propionibacteriales</taxon>
        <taxon>Nocardioidaceae</taxon>
        <taxon>Nocardioides</taxon>
    </lineage>
</organism>
<reference evidence="2" key="1">
    <citation type="submission" date="2021-01" db="EMBL/GenBank/DDBJ databases">
        <title>Novel species in genus Nocardioides.</title>
        <authorList>
            <person name="Zhang G."/>
        </authorList>
    </citation>
    <scope>NUCLEOTIDE SEQUENCE</scope>
    <source>
        <strain evidence="2">Zg-536</strain>
    </source>
</reference>
<gene>
    <name evidence="2" type="ORF">JK386_13135</name>
</gene>
<name>A0A938Y2U4_9ACTN</name>
<accession>A0A938Y2U4</accession>